<accession>A0A7Y6PIJ3</accession>
<feature type="non-terminal residue" evidence="1">
    <location>
        <position position="112"/>
    </location>
</feature>
<gene>
    <name evidence="1" type="ORF">HUV05_23865</name>
</gene>
<comment type="caution">
    <text evidence="1">The sequence shown here is derived from an EMBL/GenBank/DDBJ whole genome shotgun (WGS) entry which is preliminary data.</text>
</comment>
<reference evidence="1 2" key="2">
    <citation type="submission" date="2020-07" db="EMBL/GenBank/DDBJ databases">
        <title>Bacterial metabolism rescues the inhibition of intestinal drug absorption by food and drug additives.</title>
        <authorList>
            <person name="Zou L."/>
            <person name="Spanogiannopoulos P."/>
            <person name="Chien H.-C."/>
            <person name="Pieper L.M."/>
            <person name="Cai W."/>
            <person name="Khuri N."/>
            <person name="Pottel J."/>
            <person name="Vora B."/>
            <person name="Ni Z."/>
            <person name="Tsakalozou E."/>
            <person name="Zhang W."/>
            <person name="Shoichet B.K."/>
            <person name="Giacomini K.M."/>
            <person name="Turnbaugh P.J."/>
        </authorList>
    </citation>
    <scope>NUCLEOTIDE SEQUENCE [LARGE SCALE GENOMIC DNA]</scope>
    <source>
        <strain evidence="1 2">B33</strain>
    </source>
</reference>
<keyword evidence="1" id="KW-0378">Hydrolase</keyword>
<evidence type="ECO:0000313" key="2">
    <source>
        <dbReference type="Proteomes" id="UP000524321"/>
    </source>
</evidence>
<dbReference type="GO" id="GO:0016787">
    <property type="term" value="F:hydrolase activity"/>
    <property type="evidence" value="ECO:0007669"/>
    <property type="project" value="UniProtKB-KW"/>
</dbReference>
<dbReference type="SUPFAM" id="SSF53474">
    <property type="entry name" value="alpha/beta-Hydrolases"/>
    <property type="match status" value="1"/>
</dbReference>
<dbReference type="EMBL" id="JABWDJ010000514">
    <property type="protein sequence ID" value="NVB76476.1"/>
    <property type="molecule type" value="Genomic_DNA"/>
</dbReference>
<dbReference type="Proteomes" id="UP000524321">
    <property type="component" value="Unassembled WGS sequence"/>
</dbReference>
<organism evidence="1 2">
    <name type="scientific">Phocaeicola vulgatus</name>
    <name type="common">Bacteroides vulgatus</name>
    <dbReference type="NCBI Taxonomy" id="821"/>
    <lineage>
        <taxon>Bacteria</taxon>
        <taxon>Pseudomonadati</taxon>
        <taxon>Bacteroidota</taxon>
        <taxon>Bacteroidia</taxon>
        <taxon>Bacteroidales</taxon>
        <taxon>Bacteroidaceae</taxon>
        <taxon>Phocaeicola</taxon>
    </lineage>
</organism>
<sequence length="112" mass="12360">VIGWIDYLAKDRRFTGITVVGHSEGSLIGMLACKDRPKVKGFVSLAGAGRPAYELIEIQVAAQKLPEAMLKEVASINESLKGGKEVTDVPVYLQSLFRASVQPYLISWYKYN</sequence>
<name>A0A7Y6PIJ3_PHOVU</name>
<dbReference type="AlphaFoldDB" id="A0A7Y6PIJ3"/>
<protein>
    <submittedName>
        <fullName evidence="1">Alpha/beta hydrolase</fullName>
    </submittedName>
</protein>
<feature type="non-terminal residue" evidence="1">
    <location>
        <position position="1"/>
    </location>
</feature>
<reference evidence="1 2" key="1">
    <citation type="submission" date="2020-04" db="EMBL/GenBank/DDBJ databases">
        <authorList>
            <person name="Pieper L."/>
        </authorList>
    </citation>
    <scope>NUCLEOTIDE SEQUENCE [LARGE SCALE GENOMIC DNA]</scope>
    <source>
        <strain evidence="1 2">B33</strain>
    </source>
</reference>
<dbReference type="Gene3D" id="3.40.50.1820">
    <property type="entry name" value="alpha/beta hydrolase"/>
    <property type="match status" value="1"/>
</dbReference>
<proteinExistence type="predicted"/>
<dbReference type="InterPro" id="IPR029058">
    <property type="entry name" value="AB_hydrolase_fold"/>
</dbReference>
<evidence type="ECO:0000313" key="1">
    <source>
        <dbReference type="EMBL" id="NVB76476.1"/>
    </source>
</evidence>